<evidence type="ECO:0000256" key="13">
    <source>
        <dbReference type="ARBA" id="ARBA00022989"/>
    </source>
</evidence>
<keyword evidence="21" id="KW-1185">Reference proteome</keyword>
<dbReference type="EMBL" id="CP003380">
    <property type="protein sequence ID" value="AFJ01889.1"/>
    <property type="molecule type" value="Genomic_DNA"/>
</dbReference>
<keyword evidence="17" id="KW-1208">Phospholipid metabolism</keyword>
<dbReference type="GO" id="GO:0016024">
    <property type="term" value="P:CDP-diacylglycerol biosynthetic process"/>
    <property type="evidence" value="ECO:0007669"/>
    <property type="project" value="UniProtKB-UniPathway"/>
</dbReference>
<evidence type="ECO:0000256" key="10">
    <source>
        <dbReference type="ARBA" id="ARBA00022679"/>
    </source>
</evidence>
<dbReference type="Pfam" id="PF01148">
    <property type="entry name" value="CTP_transf_1"/>
    <property type="match status" value="1"/>
</dbReference>
<keyword evidence="10 18" id="KW-0808">Transferase</keyword>
<dbReference type="AlphaFoldDB" id="I1YG46"/>
<evidence type="ECO:0000256" key="5">
    <source>
        <dbReference type="ARBA" id="ARBA00010185"/>
    </source>
</evidence>
<evidence type="ECO:0000256" key="18">
    <source>
        <dbReference type="RuleBase" id="RU003938"/>
    </source>
</evidence>
<comment type="pathway">
    <text evidence="3 18">Phospholipid metabolism; CDP-diacylglycerol biosynthesis; CDP-diacylglycerol from sn-glycerol 3-phosphate: step 3/3.</text>
</comment>
<dbReference type="PROSITE" id="PS01315">
    <property type="entry name" value="CDS"/>
    <property type="match status" value="1"/>
</dbReference>
<evidence type="ECO:0000256" key="7">
    <source>
        <dbReference type="ARBA" id="ARBA00019373"/>
    </source>
</evidence>
<dbReference type="GO" id="GO:0004605">
    <property type="term" value="F:phosphatidate cytidylyltransferase activity"/>
    <property type="evidence" value="ECO:0007669"/>
    <property type="project" value="UniProtKB-EC"/>
</dbReference>
<dbReference type="EC" id="2.7.7.41" evidence="6 18"/>
<dbReference type="KEGG" id="mec:Q7C_718"/>
<dbReference type="InterPro" id="IPR000374">
    <property type="entry name" value="PC_trans"/>
</dbReference>
<evidence type="ECO:0000256" key="4">
    <source>
        <dbReference type="ARBA" id="ARBA00005189"/>
    </source>
</evidence>
<keyword evidence="16" id="KW-0594">Phospholipid biosynthesis</keyword>
<feature type="transmembrane region" description="Helical" evidence="19">
    <location>
        <begin position="182"/>
        <end position="202"/>
    </location>
</feature>
<protein>
    <recommendedName>
        <fullName evidence="7 18">Phosphatidate cytidylyltransferase</fullName>
        <ecNumber evidence="6 18">2.7.7.41</ecNumber>
    </recommendedName>
</protein>
<dbReference type="eggNOG" id="COG0575">
    <property type="taxonomic scope" value="Bacteria"/>
</dbReference>
<dbReference type="GO" id="GO:0005886">
    <property type="term" value="C:plasma membrane"/>
    <property type="evidence" value="ECO:0007669"/>
    <property type="project" value="UniProtKB-SubCell"/>
</dbReference>
<comment type="catalytic activity">
    <reaction evidence="1 18">
        <text>a 1,2-diacyl-sn-glycero-3-phosphate + CTP + H(+) = a CDP-1,2-diacyl-sn-glycerol + diphosphate</text>
        <dbReference type="Rhea" id="RHEA:16229"/>
        <dbReference type="ChEBI" id="CHEBI:15378"/>
        <dbReference type="ChEBI" id="CHEBI:33019"/>
        <dbReference type="ChEBI" id="CHEBI:37563"/>
        <dbReference type="ChEBI" id="CHEBI:58332"/>
        <dbReference type="ChEBI" id="CHEBI:58608"/>
        <dbReference type="EC" id="2.7.7.41"/>
    </reaction>
</comment>
<evidence type="ECO:0000256" key="3">
    <source>
        <dbReference type="ARBA" id="ARBA00005119"/>
    </source>
</evidence>
<name>I1YG46_METFJ</name>
<keyword evidence="11 18" id="KW-0812">Transmembrane</keyword>
<dbReference type="HOGENOM" id="CLU_037294_1_2_6"/>
<feature type="transmembrane region" description="Helical" evidence="19">
    <location>
        <begin position="116"/>
        <end position="135"/>
    </location>
</feature>
<evidence type="ECO:0000256" key="9">
    <source>
        <dbReference type="ARBA" id="ARBA00022516"/>
    </source>
</evidence>
<comment type="similarity">
    <text evidence="5 18">Belongs to the CDS family.</text>
</comment>
<evidence type="ECO:0000313" key="20">
    <source>
        <dbReference type="EMBL" id="AFJ01889.1"/>
    </source>
</evidence>
<dbReference type="PANTHER" id="PTHR46382">
    <property type="entry name" value="PHOSPHATIDATE CYTIDYLYLTRANSFERASE"/>
    <property type="match status" value="1"/>
</dbReference>
<evidence type="ECO:0000256" key="19">
    <source>
        <dbReference type="SAM" id="Phobius"/>
    </source>
</evidence>
<evidence type="ECO:0000256" key="16">
    <source>
        <dbReference type="ARBA" id="ARBA00023209"/>
    </source>
</evidence>
<keyword evidence="9" id="KW-0444">Lipid biosynthesis</keyword>
<evidence type="ECO:0000256" key="12">
    <source>
        <dbReference type="ARBA" id="ARBA00022695"/>
    </source>
</evidence>
<evidence type="ECO:0000256" key="8">
    <source>
        <dbReference type="ARBA" id="ARBA00022475"/>
    </source>
</evidence>
<sequence length="275" mass="29914" precursor="true">MLKTRIITAAVLIPLIIGAVFLLPSSGFLVLLLVIACFSGWEWLTIVAGHKAGYRIGGIVLTLLVSLFLLPLASMTEMILAGLVFWLFVTTLVVTYRHRRLPVKVGQWLGHKAMALLLLVMIIASFIYSGLWLHGQAISGSIWVMYLFLVVWLMDTGGYFFGKRYGKRPLASAISPNKTLEGLFGGLLLVMMLAVLALMANVNATIHPVIWLLATVITALLSVVGDLFESIFKRLFAVKDSGALLPGHGGMLDRVDSLLAAMPVFAACLYLGGLR</sequence>
<evidence type="ECO:0000256" key="17">
    <source>
        <dbReference type="ARBA" id="ARBA00023264"/>
    </source>
</evidence>
<evidence type="ECO:0000256" key="6">
    <source>
        <dbReference type="ARBA" id="ARBA00012487"/>
    </source>
</evidence>
<keyword evidence="13 19" id="KW-1133">Transmembrane helix</keyword>
<keyword evidence="8" id="KW-1003">Cell membrane</keyword>
<evidence type="ECO:0000256" key="11">
    <source>
        <dbReference type="ARBA" id="ARBA00022692"/>
    </source>
</evidence>
<evidence type="ECO:0000256" key="15">
    <source>
        <dbReference type="ARBA" id="ARBA00023136"/>
    </source>
</evidence>
<dbReference type="Proteomes" id="UP000009145">
    <property type="component" value="Chromosome"/>
</dbReference>
<dbReference type="PATRIC" id="fig|754477.3.peg.710"/>
<feature type="transmembrane region" description="Helical" evidence="19">
    <location>
        <begin position="208"/>
        <end position="228"/>
    </location>
</feature>
<feature type="transmembrane region" description="Helical" evidence="19">
    <location>
        <begin position="141"/>
        <end position="161"/>
    </location>
</feature>
<evidence type="ECO:0000313" key="21">
    <source>
        <dbReference type="Proteomes" id="UP000009145"/>
    </source>
</evidence>
<comment type="pathway">
    <text evidence="4">Lipid metabolism.</text>
</comment>
<accession>I1YG46</accession>
<feature type="transmembrane region" description="Helical" evidence="19">
    <location>
        <begin position="56"/>
        <end position="73"/>
    </location>
</feature>
<comment type="subcellular location">
    <subcellularLocation>
        <location evidence="2">Cell membrane</location>
        <topology evidence="2">Multi-pass membrane protein</topology>
    </subcellularLocation>
</comment>
<feature type="transmembrane region" description="Helical" evidence="19">
    <location>
        <begin position="7"/>
        <end position="23"/>
    </location>
</feature>
<reference evidence="20 21" key="1">
    <citation type="journal article" date="2012" name="J. Bacteriol.">
        <title>Complete genome sequences of Methylophaga sp. strain JAM1 and Methylophaga sp. strain JAM7.</title>
        <authorList>
            <person name="Villeneuve C."/>
            <person name="Martineau C."/>
            <person name="Mauffrey F."/>
            <person name="Villemur R."/>
        </authorList>
    </citation>
    <scope>NUCLEOTIDE SEQUENCE [LARGE SCALE GENOMIC DNA]</scope>
    <source>
        <strain evidence="20 21">JAM7</strain>
    </source>
</reference>
<evidence type="ECO:0000256" key="2">
    <source>
        <dbReference type="ARBA" id="ARBA00004651"/>
    </source>
</evidence>
<dbReference type="PANTHER" id="PTHR46382:SF1">
    <property type="entry name" value="PHOSPHATIDATE CYTIDYLYLTRANSFERASE"/>
    <property type="match status" value="1"/>
</dbReference>
<evidence type="ECO:0000256" key="14">
    <source>
        <dbReference type="ARBA" id="ARBA00023098"/>
    </source>
</evidence>
<proteinExistence type="inferred from homology"/>
<keyword evidence="14" id="KW-0443">Lipid metabolism</keyword>
<keyword evidence="12 18" id="KW-0548">Nucleotidyltransferase</keyword>
<keyword evidence="15 19" id="KW-0472">Membrane</keyword>
<gene>
    <name evidence="20" type="ordered locus">Q7C_718</name>
</gene>
<feature type="transmembrane region" description="Helical" evidence="19">
    <location>
        <begin position="79"/>
        <end position="96"/>
    </location>
</feature>
<organism evidence="20 21">
    <name type="scientific">Methylophaga frappieri (strain ATCC BAA-2434 / DSM 25690 / JAM7)</name>
    <dbReference type="NCBI Taxonomy" id="754477"/>
    <lineage>
        <taxon>Bacteria</taxon>
        <taxon>Pseudomonadati</taxon>
        <taxon>Pseudomonadota</taxon>
        <taxon>Gammaproteobacteria</taxon>
        <taxon>Thiotrichales</taxon>
        <taxon>Piscirickettsiaceae</taxon>
        <taxon>Methylophaga</taxon>
    </lineage>
</organism>
<dbReference type="RefSeq" id="WP_014703310.1">
    <property type="nucleotide sequence ID" value="NC_017856.1"/>
</dbReference>
<dbReference type="UniPathway" id="UPA00557">
    <property type="reaction ID" value="UER00614"/>
</dbReference>
<evidence type="ECO:0000256" key="1">
    <source>
        <dbReference type="ARBA" id="ARBA00001698"/>
    </source>
</evidence>
<dbReference type="STRING" id="754477.Q7C_718"/>